<name>A0A6J1TK02_FRAOC</name>
<keyword evidence="2" id="KW-0732">Signal</keyword>
<feature type="signal peptide" evidence="2">
    <location>
        <begin position="1"/>
        <end position="20"/>
    </location>
</feature>
<dbReference type="KEGG" id="foc:113217399"/>
<evidence type="ECO:0000256" key="1">
    <source>
        <dbReference type="SAM" id="MobiDB-lite"/>
    </source>
</evidence>
<evidence type="ECO:0000256" key="2">
    <source>
        <dbReference type="SAM" id="SignalP"/>
    </source>
</evidence>
<organism evidence="3 4">
    <name type="scientific">Frankliniella occidentalis</name>
    <name type="common">Western flower thrips</name>
    <name type="synonym">Euthrips occidentalis</name>
    <dbReference type="NCBI Taxonomy" id="133901"/>
    <lineage>
        <taxon>Eukaryota</taxon>
        <taxon>Metazoa</taxon>
        <taxon>Ecdysozoa</taxon>
        <taxon>Arthropoda</taxon>
        <taxon>Hexapoda</taxon>
        <taxon>Insecta</taxon>
        <taxon>Pterygota</taxon>
        <taxon>Neoptera</taxon>
        <taxon>Paraneoptera</taxon>
        <taxon>Thysanoptera</taxon>
        <taxon>Terebrantia</taxon>
        <taxon>Thripoidea</taxon>
        <taxon>Thripidae</taxon>
        <taxon>Frankliniella</taxon>
    </lineage>
</organism>
<proteinExistence type="predicted"/>
<dbReference type="RefSeq" id="XP_026293072.1">
    <property type="nucleotide sequence ID" value="XM_026437287.2"/>
</dbReference>
<dbReference type="Pfam" id="PF11901">
    <property type="entry name" value="DM9"/>
    <property type="match status" value="1"/>
</dbReference>
<dbReference type="InterPro" id="IPR006616">
    <property type="entry name" value="DM9_repeat"/>
</dbReference>
<feature type="chain" id="PRO_5026951467" evidence="2">
    <location>
        <begin position="21"/>
        <end position="185"/>
    </location>
</feature>
<dbReference type="GeneID" id="113217399"/>
<dbReference type="SMART" id="SM00696">
    <property type="entry name" value="DM9"/>
    <property type="match status" value="1"/>
</dbReference>
<keyword evidence="3" id="KW-1185">Reference proteome</keyword>
<protein>
    <submittedName>
        <fullName evidence="4">Uncharacterized protein LOC113217399</fullName>
    </submittedName>
</protein>
<dbReference type="AlphaFoldDB" id="A0A6J1TK02"/>
<sequence length="185" mass="19961">MAGFQVIVSLLLLAALSVAADDEEKGPLSWEPVTRGEDPPDNAIIGGFRRVAGKDQPDYVGRVWRASAIIPGGVSKYDGKHYASATLRGTSYVNLDTYEVAVDHSSRIRWVPAALGAVPTGAVPSGVTADGQPLYVCRVMDTDLSVHKDQFMLRVGVLDTESKKCHMDFHGPQAFPTYEVLVSDD</sequence>
<dbReference type="PANTHER" id="PTHR31649:SF11">
    <property type="entry name" value="PROTEIN UNZIPPED"/>
    <property type="match status" value="1"/>
</dbReference>
<accession>A0A6J1TK02</accession>
<evidence type="ECO:0000313" key="4">
    <source>
        <dbReference type="RefSeq" id="XP_026293072.1"/>
    </source>
</evidence>
<reference evidence="4" key="1">
    <citation type="submission" date="2025-08" db="UniProtKB">
        <authorList>
            <consortium name="RefSeq"/>
        </authorList>
    </citation>
    <scope>IDENTIFICATION</scope>
    <source>
        <tissue evidence="4">Whole organism</tissue>
    </source>
</reference>
<dbReference type="PANTHER" id="PTHR31649">
    <property type="entry name" value="AGAP009604-PA"/>
    <property type="match status" value="1"/>
</dbReference>
<dbReference type="Proteomes" id="UP000504606">
    <property type="component" value="Unplaced"/>
</dbReference>
<gene>
    <name evidence="4" type="primary">LOC113217399</name>
</gene>
<feature type="region of interest" description="Disordered" evidence="1">
    <location>
        <begin position="26"/>
        <end position="46"/>
    </location>
</feature>
<dbReference type="OrthoDB" id="2142040at2759"/>
<evidence type="ECO:0000313" key="3">
    <source>
        <dbReference type="Proteomes" id="UP000504606"/>
    </source>
</evidence>